<dbReference type="PROSITE" id="PS00379">
    <property type="entry name" value="CDP_ALCOHOL_P_TRANSF"/>
    <property type="match status" value="1"/>
</dbReference>
<keyword evidence="5" id="KW-1185">Reference proteome</keyword>
<dbReference type="EMBL" id="BAAAPN010000045">
    <property type="protein sequence ID" value="GAA1758548.1"/>
    <property type="molecule type" value="Genomic_DNA"/>
</dbReference>
<comment type="caution">
    <text evidence="4">The sequence shown here is derived from an EMBL/GenBank/DDBJ whole genome shotgun (WGS) entry which is preliminary data.</text>
</comment>
<dbReference type="InterPro" id="IPR048254">
    <property type="entry name" value="CDP_ALCOHOL_P_TRANSF_CS"/>
</dbReference>
<dbReference type="Proteomes" id="UP001501475">
    <property type="component" value="Unassembled WGS sequence"/>
</dbReference>
<dbReference type="Pfam" id="PF01066">
    <property type="entry name" value="CDP-OH_P_transf"/>
    <property type="match status" value="1"/>
</dbReference>
<dbReference type="InterPro" id="IPR043130">
    <property type="entry name" value="CDP-OH_PTrfase_TM_dom"/>
</dbReference>
<dbReference type="Gene3D" id="1.20.120.1760">
    <property type="match status" value="1"/>
</dbReference>
<keyword evidence="3" id="KW-1133">Transmembrane helix</keyword>
<keyword evidence="1 2" id="KW-0808">Transferase</keyword>
<evidence type="ECO:0000313" key="5">
    <source>
        <dbReference type="Proteomes" id="UP001501475"/>
    </source>
</evidence>
<evidence type="ECO:0000256" key="2">
    <source>
        <dbReference type="RuleBase" id="RU003750"/>
    </source>
</evidence>
<sequence length="202" mass="21554">MRAGEVEPLGTVANVITVARTLAGVGLGIAALAAGSWHLLIAAYACYWIGDICDGIAARRRGQETIFGAVFDVVCDRACTTVAAAAFVALEPHAAWPIALFLIQFCMLDTMLTLAFLYYPGVISPNYFARVDRPIYQWNWSPLAKAANTSVVVLLCLVGAIVPALLWAAAMTVVKVISLHRLYAIRHGRVEARPSSPGASAP</sequence>
<reference evidence="5" key="1">
    <citation type="journal article" date="2019" name="Int. J. Syst. Evol. Microbiol.">
        <title>The Global Catalogue of Microorganisms (GCM) 10K type strain sequencing project: providing services to taxonomists for standard genome sequencing and annotation.</title>
        <authorList>
            <consortium name="The Broad Institute Genomics Platform"/>
            <consortium name="The Broad Institute Genome Sequencing Center for Infectious Disease"/>
            <person name="Wu L."/>
            <person name="Ma J."/>
        </authorList>
    </citation>
    <scope>NUCLEOTIDE SEQUENCE [LARGE SCALE GENOMIC DNA]</scope>
    <source>
        <strain evidence="5">JCM 15591</strain>
    </source>
</reference>
<keyword evidence="3" id="KW-0472">Membrane</keyword>
<evidence type="ECO:0000313" key="4">
    <source>
        <dbReference type="EMBL" id="GAA1758548.1"/>
    </source>
</evidence>
<organism evidence="4 5">
    <name type="scientific">Nostocoides vanveenii</name>
    <dbReference type="NCBI Taxonomy" id="330835"/>
    <lineage>
        <taxon>Bacteria</taxon>
        <taxon>Bacillati</taxon>
        <taxon>Actinomycetota</taxon>
        <taxon>Actinomycetes</taxon>
        <taxon>Micrococcales</taxon>
        <taxon>Intrasporangiaceae</taxon>
        <taxon>Nostocoides</taxon>
    </lineage>
</organism>
<feature type="transmembrane region" description="Helical" evidence="3">
    <location>
        <begin position="98"/>
        <end position="119"/>
    </location>
</feature>
<protein>
    <recommendedName>
        <fullName evidence="6">CDP-alcohol phosphatidyltransferase</fullName>
    </recommendedName>
</protein>
<evidence type="ECO:0000256" key="1">
    <source>
        <dbReference type="ARBA" id="ARBA00022679"/>
    </source>
</evidence>
<evidence type="ECO:0008006" key="6">
    <source>
        <dbReference type="Google" id="ProtNLM"/>
    </source>
</evidence>
<proteinExistence type="inferred from homology"/>
<keyword evidence="3" id="KW-0812">Transmembrane</keyword>
<evidence type="ECO:0000256" key="3">
    <source>
        <dbReference type="SAM" id="Phobius"/>
    </source>
</evidence>
<name>A0ABP4WRM0_9MICO</name>
<accession>A0ABP4WRM0</accession>
<dbReference type="RefSeq" id="WP_344065415.1">
    <property type="nucleotide sequence ID" value="NZ_BAAAPN010000045.1"/>
</dbReference>
<dbReference type="InterPro" id="IPR000462">
    <property type="entry name" value="CDP-OH_P_trans"/>
</dbReference>
<feature type="transmembrane region" description="Helical" evidence="3">
    <location>
        <begin position="27"/>
        <end position="50"/>
    </location>
</feature>
<gene>
    <name evidence="4" type="ORF">GCM10009810_17620</name>
</gene>
<comment type="similarity">
    <text evidence="2">Belongs to the CDP-alcohol phosphatidyltransferase class-I family.</text>
</comment>
<feature type="transmembrane region" description="Helical" evidence="3">
    <location>
        <begin position="151"/>
        <end position="177"/>
    </location>
</feature>